<reference evidence="1" key="1">
    <citation type="journal article" date="2021" name="Mol. Plant Microbe Interact.">
        <title>Complete Genome Sequence of the Plant-Pathogenic Fungus Colletotrichum lupini.</title>
        <authorList>
            <person name="Baroncelli R."/>
            <person name="Pensec F."/>
            <person name="Da Lio D."/>
            <person name="Boufleur T."/>
            <person name="Vicente I."/>
            <person name="Sarrocco S."/>
            <person name="Picot A."/>
            <person name="Baraldi E."/>
            <person name="Sukno S."/>
            <person name="Thon M."/>
            <person name="Le Floch G."/>
        </authorList>
    </citation>
    <scope>NUCLEOTIDE SEQUENCE</scope>
    <source>
        <strain evidence="1">IMI 504893</strain>
    </source>
</reference>
<dbReference type="RefSeq" id="XP_049146942.1">
    <property type="nucleotide sequence ID" value="XM_049289797.1"/>
</dbReference>
<dbReference type="AlphaFoldDB" id="A0A9Q8WIX5"/>
<dbReference type="KEGG" id="clup:CLUP02_10825"/>
<dbReference type="GeneID" id="73344807"/>
<evidence type="ECO:0000313" key="1">
    <source>
        <dbReference type="EMBL" id="UQC85328.1"/>
    </source>
</evidence>
<accession>A0A9Q8WIX5</accession>
<name>A0A9Q8WIX5_9PEZI</name>
<keyword evidence="2" id="KW-1185">Reference proteome</keyword>
<dbReference type="Proteomes" id="UP000830671">
    <property type="component" value="Chromosome 5"/>
</dbReference>
<dbReference type="EMBL" id="CP019477">
    <property type="protein sequence ID" value="UQC85328.1"/>
    <property type="molecule type" value="Genomic_DNA"/>
</dbReference>
<organism evidence="1 2">
    <name type="scientific">Colletotrichum lupini</name>
    <dbReference type="NCBI Taxonomy" id="145971"/>
    <lineage>
        <taxon>Eukaryota</taxon>
        <taxon>Fungi</taxon>
        <taxon>Dikarya</taxon>
        <taxon>Ascomycota</taxon>
        <taxon>Pezizomycotina</taxon>
        <taxon>Sordariomycetes</taxon>
        <taxon>Hypocreomycetidae</taxon>
        <taxon>Glomerellales</taxon>
        <taxon>Glomerellaceae</taxon>
        <taxon>Colletotrichum</taxon>
        <taxon>Colletotrichum acutatum species complex</taxon>
    </lineage>
</organism>
<evidence type="ECO:0000313" key="2">
    <source>
        <dbReference type="Proteomes" id="UP000830671"/>
    </source>
</evidence>
<gene>
    <name evidence="1" type="ORF">CLUP02_10825</name>
</gene>
<proteinExistence type="predicted"/>
<protein>
    <submittedName>
        <fullName evidence="1">Uncharacterized protein</fullName>
    </submittedName>
</protein>
<sequence length="285" mass="31330">MSATAKGNKLASGVVFALPIEWKPFQSNKDDIILGVMGRDVAPRDTVLPIHQLKKGGVPHCETILWISSSKANKLNAKFQWTAIPLQPLSLKCLLSDRDKSIPLTAKISHGLPLWPVLVRSPPNEAFQRRSCHVSDESGDSDSARVKSALRLDRSCNFANQWMYFAGANNPATTTRFLCLLLLPVESDPCAGNSSLLPACLIDGVYVQNTDNNDIGPEKKDPTGLRNQMKCKPPQIRMWSLMTVTPRICDATVPYSGKHQQLANIVSEPRKGSHSHQPVFDPTQG</sequence>